<organism evidence="3 4">
    <name type="scientific">Cirrhinus mrigala</name>
    <name type="common">Mrigala</name>
    <dbReference type="NCBI Taxonomy" id="683832"/>
    <lineage>
        <taxon>Eukaryota</taxon>
        <taxon>Metazoa</taxon>
        <taxon>Chordata</taxon>
        <taxon>Craniata</taxon>
        <taxon>Vertebrata</taxon>
        <taxon>Euteleostomi</taxon>
        <taxon>Actinopterygii</taxon>
        <taxon>Neopterygii</taxon>
        <taxon>Teleostei</taxon>
        <taxon>Ostariophysi</taxon>
        <taxon>Cypriniformes</taxon>
        <taxon>Cyprinidae</taxon>
        <taxon>Labeoninae</taxon>
        <taxon>Labeonini</taxon>
        <taxon>Cirrhinus</taxon>
    </lineage>
</organism>
<keyword evidence="4" id="KW-1185">Reference proteome</keyword>
<accession>A0ABD0N4Q8</accession>
<dbReference type="Proteomes" id="UP001529510">
    <property type="component" value="Unassembled WGS sequence"/>
</dbReference>
<name>A0ABD0N4Q8_CIRMR</name>
<evidence type="ECO:0000313" key="4">
    <source>
        <dbReference type="Proteomes" id="UP001529510"/>
    </source>
</evidence>
<comment type="caution">
    <text evidence="3">The sequence shown here is derived from an EMBL/GenBank/DDBJ whole genome shotgun (WGS) entry which is preliminary data.</text>
</comment>
<dbReference type="Pfam" id="PF19340">
    <property type="entry name" value="GCP6_N"/>
    <property type="match status" value="1"/>
</dbReference>
<evidence type="ECO:0000259" key="2">
    <source>
        <dbReference type="Pfam" id="PF19340"/>
    </source>
</evidence>
<sequence>MSSCHGNSSSITELLGALCDCSISGLSWKRRALGAVSRESARRSLRRRAYGALLAGLFQDGSPKPPPNALANTPAHNKILMISFDLRVSGRSEEAERLEELLNQLRDGTDSSGLSELDSVLELLVQLAGSVAPPSLSFSRDYMRRERPVQRRPLLGGYLSQDMQRLEERAWSLICGEEWGVFGGICRTLSIMDAPPGTGLLGLGRRPDTEERFERETRLSLFGALQHSRTADMDVRLDLPPVPSNADLTGLSIRVPLCLDQSDDEGFQSASNLTPDSQSEASPSPEIDVWEALRTFVPGRRRCWENIG</sequence>
<feature type="non-terminal residue" evidence="3">
    <location>
        <position position="308"/>
    </location>
</feature>
<feature type="compositionally biased region" description="Polar residues" evidence="1">
    <location>
        <begin position="268"/>
        <end position="282"/>
    </location>
</feature>
<reference evidence="3 4" key="1">
    <citation type="submission" date="2024-05" db="EMBL/GenBank/DDBJ databases">
        <title>Genome sequencing and assembly of Indian major carp, Cirrhinus mrigala (Hamilton, 1822).</title>
        <authorList>
            <person name="Mohindra V."/>
            <person name="Chowdhury L.M."/>
            <person name="Lal K."/>
            <person name="Jena J.K."/>
        </authorList>
    </citation>
    <scope>NUCLEOTIDE SEQUENCE [LARGE SCALE GENOMIC DNA]</scope>
    <source>
        <strain evidence="3">CM1030</strain>
        <tissue evidence="3">Blood</tissue>
    </source>
</reference>
<evidence type="ECO:0000256" key="1">
    <source>
        <dbReference type="SAM" id="MobiDB-lite"/>
    </source>
</evidence>
<protein>
    <recommendedName>
        <fullName evidence="2">Gamma-tubulin complex component 6 N-terminal domain-containing protein</fullName>
    </recommendedName>
</protein>
<feature type="domain" description="Gamma-tubulin complex component 6 N-terminal" evidence="2">
    <location>
        <begin position="36"/>
        <end position="308"/>
    </location>
</feature>
<feature type="region of interest" description="Disordered" evidence="1">
    <location>
        <begin position="266"/>
        <end position="287"/>
    </location>
</feature>
<dbReference type="EMBL" id="JAMKFB020000025">
    <property type="protein sequence ID" value="KAL0155298.1"/>
    <property type="molecule type" value="Genomic_DNA"/>
</dbReference>
<dbReference type="InterPro" id="IPR045818">
    <property type="entry name" value="GCP6_N"/>
</dbReference>
<evidence type="ECO:0000313" key="3">
    <source>
        <dbReference type="EMBL" id="KAL0155298.1"/>
    </source>
</evidence>
<gene>
    <name evidence="3" type="ORF">M9458_049561</name>
</gene>
<dbReference type="AlphaFoldDB" id="A0ABD0N4Q8"/>
<proteinExistence type="predicted"/>